<organism evidence="3 4">
    <name type="scientific">Bordetella avium (strain 197N)</name>
    <dbReference type="NCBI Taxonomy" id="360910"/>
    <lineage>
        <taxon>Bacteria</taxon>
        <taxon>Pseudomonadati</taxon>
        <taxon>Pseudomonadota</taxon>
        <taxon>Betaproteobacteria</taxon>
        <taxon>Burkholderiales</taxon>
        <taxon>Alcaligenaceae</taxon>
        <taxon>Bordetella</taxon>
    </lineage>
</organism>
<evidence type="ECO:0000256" key="1">
    <source>
        <dbReference type="SAM" id="MobiDB-lite"/>
    </source>
</evidence>
<keyword evidence="2" id="KW-0472">Membrane</keyword>
<feature type="region of interest" description="Disordered" evidence="1">
    <location>
        <begin position="1"/>
        <end position="20"/>
    </location>
</feature>
<name>Q2L2Z1_BORA1</name>
<gene>
    <name evidence="3" type="ordered locus">BAV1292</name>
</gene>
<evidence type="ECO:0000313" key="4">
    <source>
        <dbReference type="Proteomes" id="UP000001977"/>
    </source>
</evidence>
<proteinExistence type="predicted"/>
<reference evidence="3 4" key="1">
    <citation type="journal article" date="2006" name="J. Bacteriol.">
        <title>Comparison of the genome sequence of the poultry pathogen Bordetella avium with those of B. bronchiseptica, B. pertussis, and B. parapertussis reveals extensive diversity in surface structures associated with host interaction.</title>
        <authorList>
            <person name="Sebaihia M."/>
            <person name="Preston A."/>
            <person name="Maskell D.J."/>
            <person name="Kuzmiak H."/>
            <person name="Connell T.D."/>
            <person name="King N.D."/>
            <person name="Orndorff P.E."/>
            <person name="Miyamoto D.M."/>
            <person name="Thomson N.R."/>
            <person name="Harris D."/>
            <person name="Goble A."/>
            <person name="Lord A."/>
            <person name="Murphy L."/>
            <person name="Quail M.A."/>
            <person name="Rutter S."/>
            <person name="Squares R."/>
            <person name="Squares S."/>
            <person name="Woodward J."/>
            <person name="Parkhill J."/>
            <person name="Temple L.M."/>
        </authorList>
    </citation>
    <scope>NUCLEOTIDE SEQUENCE [LARGE SCALE GENOMIC DNA]</scope>
    <source>
        <strain evidence="3 4">197N</strain>
    </source>
</reference>
<evidence type="ECO:0000313" key="3">
    <source>
        <dbReference type="EMBL" id="CAJ48898.1"/>
    </source>
</evidence>
<accession>Q2L2Z1</accession>
<keyword evidence="2" id="KW-0812">Transmembrane</keyword>
<dbReference type="RefSeq" id="WP_012416971.1">
    <property type="nucleotide sequence ID" value="NC_010645.1"/>
</dbReference>
<dbReference type="STRING" id="360910.BAV1292"/>
<keyword evidence="4" id="KW-1185">Reference proteome</keyword>
<dbReference type="HOGENOM" id="CLU_2434982_0_0_4"/>
<protein>
    <submittedName>
        <fullName evidence="3">Phage protein</fullName>
    </submittedName>
</protein>
<dbReference type="Proteomes" id="UP000001977">
    <property type="component" value="Chromosome"/>
</dbReference>
<dbReference type="EMBL" id="AM167904">
    <property type="protein sequence ID" value="CAJ48898.1"/>
    <property type="molecule type" value="Genomic_DNA"/>
</dbReference>
<evidence type="ECO:0000256" key="2">
    <source>
        <dbReference type="SAM" id="Phobius"/>
    </source>
</evidence>
<dbReference type="KEGG" id="bav:BAV1292"/>
<dbReference type="AlphaFoldDB" id="Q2L2Z1"/>
<keyword evidence="2" id="KW-1133">Transmembrane helix</keyword>
<sequence>MTKINDGGPAFPVPGRQNDADFNGMTRRLQTLWRRARRTGQDLDYVGYLSGLIGALALLIATSVIGPTLDANDQIANDGRKTAYAAKASQ</sequence>
<feature type="transmembrane region" description="Helical" evidence="2">
    <location>
        <begin position="45"/>
        <end position="65"/>
    </location>
</feature>